<keyword evidence="3" id="KW-0804">Transcription</keyword>
<dbReference type="AlphaFoldDB" id="A0A2U8GLE7"/>
<dbReference type="Pfam" id="PF00392">
    <property type="entry name" value="GntR"/>
    <property type="match status" value="1"/>
</dbReference>
<evidence type="ECO:0000313" key="5">
    <source>
        <dbReference type="EMBL" id="AWI74421.1"/>
    </source>
</evidence>
<dbReference type="KEGG" id="acom:CEW83_03625"/>
<dbReference type="SUPFAM" id="SSF46785">
    <property type="entry name" value="Winged helix' DNA-binding domain"/>
    <property type="match status" value="1"/>
</dbReference>
<dbReference type="PANTHER" id="PTHR43537">
    <property type="entry name" value="TRANSCRIPTIONAL REGULATOR, GNTR FAMILY"/>
    <property type="match status" value="1"/>
</dbReference>
<keyword evidence="6" id="KW-1185">Reference proteome</keyword>
<gene>
    <name evidence="5" type="ORF">CEW83_03625</name>
</gene>
<evidence type="ECO:0000256" key="3">
    <source>
        <dbReference type="ARBA" id="ARBA00023163"/>
    </source>
</evidence>
<evidence type="ECO:0000259" key="4">
    <source>
        <dbReference type="PROSITE" id="PS50949"/>
    </source>
</evidence>
<evidence type="ECO:0000256" key="1">
    <source>
        <dbReference type="ARBA" id="ARBA00023015"/>
    </source>
</evidence>
<dbReference type="GO" id="GO:0003677">
    <property type="term" value="F:DNA binding"/>
    <property type="evidence" value="ECO:0007669"/>
    <property type="project" value="UniProtKB-KW"/>
</dbReference>
<proteinExistence type="predicted"/>
<evidence type="ECO:0000256" key="2">
    <source>
        <dbReference type="ARBA" id="ARBA00023125"/>
    </source>
</evidence>
<protein>
    <submittedName>
        <fullName evidence="5">Transcriptional regulator</fullName>
    </submittedName>
</protein>
<dbReference type="InterPro" id="IPR036388">
    <property type="entry name" value="WH-like_DNA-bd_sf"/>
</dbReference>
<dbReference type="SMART" id="SM00895">
    <property type="entry name" value="FCD"/>
    <property type="match status" value="1"/>
</dbReference>
<accession>A0A2U8GLE7</accession>
<dbReference type="InterPro" id="IPR000524">
    <property type="entry name" value="Tscrpt_reg_HTH_GntR"/>
</dbReference>
<keyword evidence="1" id="KW-0805">Transcription regulation</keyword>
<dbReference type="InterPro" id="IPR008920">
    <property type="entry name" value="TF_FadR/GntR_C"/>
</dbReference>
<name>A0A2U8GLE7_9RHOO</name>
<dbReference type="PROSITE" id="PS50949">
    <property type="entry name" value="HTH_GNTR"/>
    <property type="match status" value="1"/>
</dbReference>
<dbReference type="InterPro" id="IPR036390">
    <property type="entry name" value="WH_DNA-bd_sf"/>
</dbReference>
<dbReference type="PANTHER" id="PTHR43537:SF20">
    <property type="entry name" value="HTH-TYPE TRANSCRIPTIONAL REPRESSOR GLAR"/>
    <property type="match status" value="1"/>
</dbReference>
<sequence>MIRDATNVTDGMSSTPPATLIETAYRAIRRNIVLGVHAPGEKMRVEHLKTQYKMSSGTLREALGLLVSDALVVAQGQRGFTVAPMSVADLEDLVYLRALVETEAARQSVANGNDDWEARLVSSFHRLTRAEERLGARTAEVYEEWERRNFEFHEALVAAAPSGRLLNLRAKLHLQAERYRRLSALDGPRPRDVHNEHEQIFELAMQRNADALVDLLRRHLQRPVDVILNSRLLDRSQADTGRAA</sequence>
<feature type="domain" description="HTH gntR-type" evidence="4">
    <location>
        <begin position="18"/>
        <end position="85"/>
    </location>
</feature>
<organism evidence="5 6">
    <name type="scientific">Parazoarcus communis</name>
    <dbReference type="NCBI Taxonomy" id="41977"/>
    <lineage>
        <taxon>Bacteria</taxon>
        <taxon>Pseudomonadati</taxon>
        <taxon>Pseudomonadota</taxon>
        <taxon>Betaproteobacteria</taxon>
        <taxon>Rhodocyclales</taxon>
        <taxon>Zoogloeaceae</taxon>
        <taxon>Parazoarcus</taxon>
    </lineage>
</organism>
<dbReference type="Gene3D" id="1.20.120.530">
    <property type="entry name" value="GntR ligand-binding domain-like"/>
    <property type="match status" value="1"/>
</dbReference>
<dbReference type="Proteomes" id="UP000244930">
    <property type="component" value="Chromosome"/>
</dbReference>
<evidence type="ECO:0000313" key="6">
    <source>
        <dbReference type="Proteomes" id="UP000244930"/>
    </source>
</evidence>
<dbReference type="SMART" id="SM00345">
    <property type="entry name" value="HTH_GNTR"/>
    <property type="match status" value="1"/>
</dbReference>
<keyword evidence="2" id="KW-0238">DNA-binding</keyword>
<dbReference type="Pfam" id="PF07729">
    <property type="entry name" value="FCD"/>
    <property type="match status" value="1"/>
</dbReference>
<dbReference type="GO" id="GO:0003700">
    <property type="term" value="F:DNA-binding transcription factor activity"/>
    <property type="evidence" value="ECO:0007669"/>
    <property type="project" value="InterPro"/>
</dbReference>
<dbReference type="Gene3D" id="1.10.10.10">
    <property type="entry name" value="Winged helix-like DNA-binding domain superfamily/Winged helix DNA-binding domain"/>
    <property type="match status" value="1"/>
</dbReference>
<dbReference type="InterPro" id="IPR011711">
    <property type="entry name" value="GntR_C"/>
</dbReference>
<reference evidence="5 6" key="1">
    <citation type="submission" date="2017-06" db="EMBL/GenBank/DDBJ databases">
        <title>Azoarcus.</title>
        <authorList>
            <person name="Woo J.-H."/>
            <person name="Kim H.-S."/>
        </authorList>
    </citation>
    <scope>NUCLEOTIDE SEQUENCE [LARGE SCALE GENOMIC DNA]</scope>
    <source>
        <strain evidence="5 6">TSPY31</strain>
    </source>
</reference>
<dbReference type="EMBL" id="CP022187">
    <property type="protein sequence ID" value="AWI74421.1"/>
    <property type="molecule type" value="Genomic_DNA"/>
</dbReference>
<dbReference type="SUPFAM" id="SSF48008">
    <property type="entry name" value="GntR ligand-binding domain-like"/>
    <property type="match status" value="1"/>
</dbReference>